<accession>A0A8H5N456</accession>
<reference evidence="2 3" key="1">
    <citation type="submission" date="2020-05" db="EMBL/GenBank/DDBJ databases">
        <title>Identification and distribution of gene clusters putatively required for synthesis of sphingolipid metabolism inhibitors in phylogenetically diverse species of the filamentous fungus Fusarium.</title>
        <authorList>
            <person name="Kim H.-S."/>
            <person name="Busman M."/>
            <person name="Brown D.W."/>
            <person name="Divon H."/>
            <person name="Uhlig S."/>
            <person name="Proctor R.H."/>
        </authorList>
    </citation>
    <scope>NUCLEOTIDE SEQUENCE [LARGE SCALE GENOMIC DNA]</scope>
    <source>
        <strain evidence="2 3">NRRL 53147</strain>
    </source>
</reference>
<sequence length="160" mass="19372">MSERLVIVVEVDPSLKDHDKQHSLEEKIELAESRIEDLRDEIRELDERTHKLDRKTEKLMRSNERFGGVLDRAQHERASRRALLDGIEKLKQGEKTCLKNEKQLLQMDLKSLGLRKEKREWEVYREELKTSQEKMKFDKWMGREEGLRYEDWKKSKYSRD</sequence>
<comment type="caution">
    <text evidence="2">The sequence shown here is derived from an EMBL/GenBank/DDBJ whole genome shotgun (WGS) entry which is preliminary data.</text>
</comment>
<evidence type="ECO:0000256" key="1">
    <source>
        <dbReference type="SAM" id="Coils"/>
    </source>
</evidence>
<organism evidence="2 3">
    <name type="scientific">Fusarium mexicanum</name>
    <dbReference type="NCBI Taxonomy" id="751941"/>
    <lineage>
        <taxon>Eukaryota</taxon>
        <taxon>Fungi</taxon>
        <taxon>Dikarya</taxon>
        <taxon>Ascomycota</taxon>
        <taxon>Pezizomycotina</taxon>
        <taxon>Sordariomycetes</taxon>
        <taxon>Hypocreomycetidae</taxon>
        <taxon>Hypocreales</taxon>
        <taxon>Nectriaceae</taxon>
        <taxon>Fusarium</taxon>
        <taxon>Fusarium fujikuroi species complex</taxon>
    </lineage>
</organism>
<dbReference type="AlphaFoldDB" id="A0A8H5N456"/>
<name>A0A8H5N456_9HYPO</name>
<dbReference type="Proteomes" id="UP000522262">
    <property type="component" value="Unassembled WGS sequence"/>
</dbReference>
<proteinExistence type="predicted"/>
<keyword evidence="3" id="KW-1185">Reference proteome</keyword>
<keyword evidence="1" id="KW-0175">Coiled coil</keyword>
<evidence type="ECO:0000313" key="2">
    <source>
        <dbReference type="EMBL" id="KAF5552906.1"/>
    </source>
</evidence>
<gene>
    <name evidence="2" type="ORF">FMEXI_2687</name>
</gene>
<dbReference type="EMBL" id="JAAOAM010000058">
    <property type="protein sequence ID" value="KAF5552906.1"/>
    <property type="molecule type" value="Genomic_DNA"/>
</dbReference>
<evidence type="ECO:0000313" key="3">
    <source>
        <dbReference type="Proteomes" id="UP000522262"/>
    </source>
</evidence>
<feature type="coiled-coil region" evidence="1">
    <location>
        <begin position="21"/>
        <end position="55"/>
    </location>
</feature>
<protein>
    <submittedName>
        <fullName evidence="2">Uncharacterized protein</fullName>
    </submittedName>
</protein>